<accession>A0AAW4BHN3</accession>
<keyword evidence="1" id="KW-0812">Transmembrane</keyword>
<gene>
    <name evidence="3" type="ORF">ERJ77_17705</name>
</gene>
<dbReference type="InterPro" id="IPR025330">
    <property type="entry name" value="DUF4236"/>
</dbReference>
<feature type="domain" description="DUF4236" evidence="2">
    <location>
        <begin position="18"/>
        <end position="65"/>
    </location>
</feature>
<feature type="transmembrane region" description="Helical" evidence="1">
    <location>
        <begin position="152"/>
        <end position="169"/>
    </location>
</feature>
<organism evidence="3 4">
    <name type="scientific">Vibrio anguillarum</name>
    <name type="common">Listonella anguillarum</name>
    <dbReference type="NCBI Taxonomy" id="55601"/>
    <lineage>
        <taxon>Bacteria</taxon>
        <taxon>Pseudomonadati</taxon>
        <taxon>Pseudomonadota</taxon>
        <taxon>Gammaproteobacteria</taxon>
        <taxon>Vibrionales</taxon>
        <taxon>Vibrionaceae</taxon>
        <taxon>Vibrio</taxon>
    </lineage>
</organism>
<name>A0AAW4BHN3_VIBAN</name>
<evidence type="ECO:0000256" key="1">
    <source>
        <dbReference type="SAM" id="Phobius"/>
    </source>
</evidence>
<evidence type="ECO:0000313" key="3">
    <source>
        <dbReference type="EMBL" id="MBF4436319.1"/>
    </source>
</evidence>
<reference evidence="3" key="1">
    <citation type="journal article" date="2021" name="PeerJ">
        <title>Analysis of 44 Vibrio anguillarum genomes reveals high genetic diversity.</title>
        <authorList>
            <person name="Hansen M.J."/>
            <person name="Dalsgaard I."/>
        </authorList>
    </citation>
    <scope>NUCLEOTIDE SEQUENCE</scope>
    <source>
        <strain evidence="3">850617-1/1</strain>
    </source>
</reference>
<evidence type="ECO:0000259" key="2">
    <source>
        <dbReference type="Pfam" id="PF14020"/>
    </source>
</evidence>
<comment type="caution">
    <text evidence="3">The sequence shown here is derived from an EMBL/GenBank/DDBJ whole genome shotgun (WGS) entry which is preliminary data.</text>
</comment>
<keyword evidence="1" id="KW-1133">Transmembrane helix</keyword>
<dbReference type="AlphaFoldDB" id="A0AAW4BHN3"/>
<proteinExistence type="predicted"/>
<protein>
    <submittedName>
        <fullName evidence="3">DUF4236 domain-containing protein</fullName>
    </submittedName>
</protein>
<dbReference type="EMBL" id="SCLC01000062">
    <property type="protein sequence ID" value="MBF4436319.1"/>
    <property type="molecule type" value="Genomic_DNA"/>
</dbReference>
<dbReference type="Pfam" id="PF14020">
    <property type="entry name" value="DUF4236"/>
    <property type="match status" value="1"/>
</dbReference>
<keyword evidence="1" id="KW-0472">Membrane</keyword>
<sequence length="382" mass="42495">MPQECQFKFGEDMGLYIRKSISVGPFRFNLSKSGFGVSAGVKGLRVGTGPRGNYVRIGANGIYYRSTIPIGSQERIVDNTIQPNYQESFEAPTHEPLKEIESAHVSQIVDSSSAELLKELNDKQKKSSSWPFIFILFFAVVFGIHNAELPKWVVALTAVLGIVSTWVCYTRDTLAKTTVLFYDFDSEMELAYDKLFSAAEQMAKANKCWHISASGKVLDKKYHAGASNLIARKLTSIMFSEPPRLKTNVKTVSIAVGRQTLHFFPDRVLVYDTTGVGAVSYQDLVVMVGDKKFIEEESVPADALIVDKTWKYVNKSGGPDRRFKDNHELPICLYQEMSFTSQSGLNELIQLSTRGPAEKFEASVNCLAAVLPREIDSDKIAA</sequence>
<evidence type="ECO:0000313" key="4">
    <source>
        <dbReference type="Proteomes" id="UP000786185"/>
    </source>
</evidence>
<dbReference type="Proteomes" id="UP000786185">
    <property type="component" value="Unassembled WGS sequence"/>
</dbReference>
<feature type="transmembrane region" description="Helical" evidence="1">
    <location>
        <begin position="128"/>
        <end position="146"/>
    </location>
</feature>